<evidence type="ECO:0000256" key="1">
    <source>
        <dbReference type="SAM" id="MobiDB-lite"/>
    </source>
</evidence>
<name>R0JI54_ANAPL</name>
<dbReference type="EMBL" id="KB743833">
    <property type="protein sequence ID" value="EOA96900.1"/>
    <property type="molecule type" value="Genomic_DNA"/>
</dbReference>
<evidence type="ECO:0000313" key="3">
    <source>
        <dbReference type="Proteomes" id="UP000296049"/>
    </source>
</evidence>
<accession>R0JI54</accession>
<organism evidence="2 3">
    <name type="scientific">Anas platyrhynchos</name>
    <name type="common">Mallard</name>
    <name type="synonym">Anas boschas</name>
    <dbReference type="NCBI Taxonomy" id="8839"/>
    <lineage>
        <taxon>Eukaryota</taxon>
        <taxon>Metazoa</taxon>
        <taxon>Chordata</taxon>
        <taxon>Craniata</taxon>
        <taxon>Vertebrata</taxon>
        <taxon>Euteleostomi</taxon>
        <taxon>Archelosauria</taxon>
        <taxon>Archosauria</taxon>
        <taxon>Dinosauria</taxon>
        <taxon>Saurischia</taxon>
        <taxon>Theropoda</taxon>
        <taxon>Coelurosauria</taxon>
        <taxon>Aves</taxon>
        <taxon>Neognathae</taxon>
        <taxon>Galloanserae</taxon>
        <taxon>Anseriformes</taxon>
        <taxon>Anatidae</taxon>
        <taxon>Anatinae</taxon>
        <taxon>Anas</taxon>
    </lineage>
</organism>
<feature type="compositionally biased region" description="Basic and acidic residues" evidence="1">
    <location>
        <begin position="105"/>
        <end position="122"/>
    </location>
</feature>
<evidence type="ECO:0000313" key="2">
    <source>
        <dbReference type="EMBL" id="EOA96900.1"/>
    </source>
</evidence>
<reference evidence="3" key="1">
    <citation type="journal article" date="2013" name="Nat. Genet.">
        <title>The duck genome and transcriptome provide insight into an avian influenza virus reservoir species.</title>
        <authorList>
            <person name="Huang Y."/>
            <person name="Li Y."/>
            <person name="Burt D.W."/>
            <person name="Chen H."/>
            <person name="Zhang Y."/>
            <person name="Qian W."/>
            <person name="Kim H."/>
            <person name="Gan S."/>
            <person name="Zhao Y."/>
            <person name="Li J."/>
            <person name="Yi K."/>
            <person name="Feng H."/>
            <person name="Zhu P."/>
            <person name="Li B."/>
            <person name="Liu Q."/>
            <person name="Fairley S."/>
            <person name="Magor K.E."/>
            <person name="Du Z."/>
            <person name="Hu X."/>
            <person name="Goodman L."/>
            <person name="Tafer H."/>
            <person name="Vignal A."/>
            <person name="Lee T."/>
            <person name="Kim K.W."/>
            <person name="Sheng Z."/>
            <person name="An Y."/>
            <person name="Searle S."/>
            <person name="Herrero J."/>
            <person name="Groenen M.A."/>
            <person name="Crooijmans R.P."/>
            <person name="Faraut T."/>
            <person name="Cai Q."/>
            <person name="Webster R.G."/>
            <person name="Aldridge J.R."/>
            <person name="Warren W.C."/>
            <person name="Bartschat S."/>
            <person name="Kehr S."/>
            <person name="Marz M."/>
            <person name="Stadler P.F."/>
            <person name="Smith J."/>
            <person name="Kraus R.H."/>
            <person name="Zhao Y."/>
            <person name="Ren L."/>
            <person name="Fei J."/>
            <person name="Morisson M."/>
            <person name="Kaiser P."/>
            <person name="Griffin D.K."/>
            <person name="Rao M."/>
            <person name="Pitel F."/>
            <person name="Wang J."/>
            <person name="Li N."/>
        </authorList>
    </citation>
    <scope>NUCLEOTIDE SEQUENCE [LARGE SCALE GENOMIC DNA]</scope>
</reference>
<dbReference type="AlphaFoldDB" id="R0JI54"/>
<dbReference type="Proteomes" id="UP000296049">
    <property type="component" value="Unassembled WGS sequence"/>
</dbReference>
<feature type="region of interest" description="Disordered" evidence="1">
    <location>
        <begin position="63"/>
        <end position="129"/>
    </location>
</feature>
<keyword evidence="3" id="KW-1185">Reference proteome</keyword>
<protein>
    <submittedName>
        <fullName evidence="2">Uncharacterized protein</fullName>
    </submittedName>
</protein>
<feature type="region of interest" description="Disordered" evidence="1">
    <location>
        <begin position="160"/>
        <end position="203"/>
    </location>
</feature>
<proteinExistence type="predicted"/>
<gene>
    <name evidence="2" type="ORF">Anapl_10355</name>
</gene>
<sequence>MTMGWELASLVALRQRRRSHEGFCELFMFCNERGRSTVGVTLGPDLTPASVFYVHIRKGTEAVTKPQHRALQEHPPRRERTPSTQGEGWGGALPQKGSSGQSSDSAKELVPKKAAQDSDSAKELAWPPATTSGGIAGAMLTHDILQVPELLRAQPRCHHCQEHTSQTQRHPAKHQPPEESIHQETPEEMTTTTKTFPNSQNYTKKVRGEGTRKQLGMFISIFNLLLPKLPLTSTNNCGQATRGRTGQAGLHYLRTLGEG</sequence>
<feature type="compositionally biased region" description="Basic and acidic residues" evidence="1">
    <location>
        <begin position="70"/>
        <end position="81"/>
    </location>
</feature>
<feature type="compositionally biased region" description="Basic and acidic residues" evidence="1">
    <location>
        <begin position="175"/>
        <end position="185"/>
    </location>
</feature>